<dbReference type="AlphaFoldDB" id="A0A4Y9ZM67"/>
<protein>
    <recommendedName>
        <fullName evidence="4">Fungal-type protein kinase domain-containing protein</fullName>
    </recommendedName>
</protein>
<keyword evidence="3" id="KW-1185">Reference proteome</keyword>
<gene>
    <name evidence="2" type="ORF">EWM64_g8296</name>
</gene>
<accession>A0A4Y9ZM67</accession>
<sequence>MVQYAAIRPKFWPILDMWIKPLVDMLKDAYEAMEKHRLKVLASQAKNQNMAEVQTELEDDYDNLNVFVFEFEQDDGNNSAARHRHPDPTSRVDNKDNNGAPDGRSIQIPPLNAEEPWDNKTLGGQITFEKFMEVIGESPELSECNPPNMFSFALGHVFSFALGHVTDVHCANFFFGLLHLLLHLGDSSATGKVVWLSDPQVPLFSMK</sequence>
<evidence type="ECO:0000256" key="1">
    <source>
        <dbReference type="SAM" id="MobiDB-lite"/>
    </source>
</evidence>
<feature type="region of interest" description="Disordered" evidence="1">
    <location>
        <begin position="77"/>
        <end position="114"/>
    </location>
</feature>
<reference evidence="2 3" key="1">
    <citation type="submission" date="2019-02" db="EMBL/GenBank/DDBJ databases">
        <title>Genome sequencing of the rare red list fungi Hericium alpestre (H. flagellum).</title>
        <authorList>
            <person name="Buettner E."/>
            <person name="Kellner H."/>
        </authorList>
    </citation>
    <scope>NUCLEOTIDE SEQUENCE [LARGE SCALE GENOMIC DNA]</scope>
    <source>
        <strain evidence="2 3">DSM 108284</strain>
    </source>
</reference>
<evidence type="ECO:0000313" key="2">
    <source>
        <dbReference type="EMBL" id="TFY75715.1"/>
    </source>
</evidence>
<name>A0A4Y9ZM67_9AGAM</name>
<evidence type="ECO:0000313" key="3">
    <source>
        <dbReference type="Proteomes" id="UP000298061"/>
    </source>
</evidence>
<dbReference type="Proteomes" id="UP000298061">
    <property type="component" value="Unassembled WGS sequence"/>
</dbReference>
<proteinExistence type="predicted"/>
<evidence type="ECO:0008006" key="4">
    <source>
        <dbReference type="Google" id="ProtNLM"/>
    </source>
</evidence>
<dbReference type="EMBL" id="SFCI01001461">
    <property type="protein sequence ID" value="TFY75715.1"/>
    <property type="molecule type" value="Genomic_DNA"/>
</dbReference>
<comment type="caution">
    <text evidence="2">The sequence shown here is derived from an EMBL/GenBank/DDBJ whole genome shotgun (WGS) entry which is preliminary data.</text>
</comment>
<organism evidence="2 3">
    <name type="scientific">Hericium alpestre</name>
    <dbReference type="NCBI Taxonomy" id="135208"/>
    <lineage>
        <taxon>Eukaryota</taxon>
        <taxon>Fungi</taxon>
        <taxon>Dikarya</taxon>
        <taxon>Basidiomycota</taxon>
        <taxon>Agaricomycotina</taxon>
        <taxon>Agaricomycetes</taxon>
        <taxon>Russulales</taxon>
        <taxon>Hericiaceae</taxon>
        <taxon>Hericium</taxon>
    </lineage>
</organism>
<feature type="compositionally biased region" description="Basic and acidic residues" evidence="1">
    <location>
        <begin position="86"/>
        <end position="96"/>
    </location>
</feature>